<evidence type="ECO:0000313" key="3">
    <source>
        <dbReference type="Proteomes" id="UP001185755"/>
    </source>
</evidence>
<keyword evidence="3" id="KW-1185">Reference proteome</keyword>
<sequence>MDPLVAFWREADDADPVRMRVEMADLLSATSYSDARALFERASLEDFLGDEAAAVPLYEASLSAGLDDDLENRARIQLASSLRNVGRLHDALHVLRDFEFSSEYISARDAFAALTLWDIGDAAQALRSALQAASPATGKYRRAIGAYAAELSTRPEGNP</sequence>
<feature type="domain" description="Tetratrico peptide repeat group 5" evidence="1">
    <location>
        <begin position="36"/>
        <end position="151"/>
    </location>
</feature>
<organism evidence="2 3">
    <name type="scientific">Rhodococcoides yunnanense</name>
    <dbReference type="NCBI Taxonomy" id="278209"/>
    <lineage>
        <taxon>Bacteria</taxon>
        <taxon>Bacillati</taxon>
        <taxon>Actinomycetota</taxon>
        <taxon>Actinomycetes</taxon>
        <taxon>Mycobacteriales</taxon>
        <taxon>Nocardiaceae</taxon>
        <taxon>Rhodococcoides</taxon>
    </lineage>
</organism>
<gene>
    <name evidence="2" type="ORF">R3P96_04990</name>
</gene>
<dbReference type="Proteomes" id="UP001185755">
    <property type="component" value="Unassembled WGS sequence"/>
</dbReference>
<accession>A0ABU4B920</accession>
<evidence type="ECO:0000313" key="2">
    <source>
        <dbReference type="EMBL" id="MDV6260688.1"/>
    </source>
</evidence>
<proteinExistence type="predicted"/>
<evidence type="ECO:0000259" key="1">
    <source>
        <dbReference type="Pfam" id="PF12688"/>
    </source>
</evidence>
<name>A0ABU4B920_9NOCA</name>
<dbReference type="Pfam" id="PF12688">
    <property type="entry name" value="TPR_5"/>
    <property type="match status" value="1"/>
</dbReference>
<comment type="caution">
    <text evidence="2">The sequence shown here is derived from an EMBL/GenBank/DDBJ whole genome shotgun (WGS) entry which is preliminary data.</text>
</comment>
<dbReference type="InterPro" id="IPR011990">
    <property type="entry name" value="TPR-like_helical_dom_sf"/>
</dbReference>
<dbReference type="EMBL" id="JAWLJX010000001">
    <property type="protein sequence ID" value="MDV6260688.1"/>
    <property type="molecule type" value="Genomic_DNA"/>
</dbReference>
<reference evidence="2 3" key="1">
    <citation type="submission" date="2023-10" db="EMBL/GenBank/DDBJ databases">
        <title>Development of a sustainable strategy for remediation of hydrocarbon-contaminated territories based on the waste exchange concept.</title>
        <authorList>
            <person name="Krivoruchko A."/>
        </authorList>
    </citation>
    <scope>NUCLEOTIDE SEQUENCE [LARGE SCALE GENOMIC DNA]</scope>
    <source>
        <strain evidence="2 3">IEGM 1323</strain>
    </source>
</reference>
<dbReference type="Gene3D" id="1.25.40.10">
    <property type="entry name" value="Tetratricopeptide repeat domain"/>
    <property type="match status" value="1"/>
</dbReference>
<dbReference type="InterPro" id="IPR041656">
    <property type="entry name" value="TPR_5"/>
</dbReference>
<protein>
    <submittedName>
        <fullName evidence="2">Tetratricopeptide repeat protein</fullName>
    </submittedName>
</protein>
<dbReference type="RefSeq" id="WP_317563443.1">
    <property type="nucleotide sequence ID" value="NZ_JAWLJX010000001.1"/>
</dbReference>